<accession>A0A918YMJ6</accession>
<evidence type="ECO:0000256" key="1">
    <source>
        <dbReference type="SAM" id="MobiDB-lite"/>
    </source>
</evidence>
<keyword evidence="3" id="KW-1185">Reference proteome</keyword>
<organism evidence="2 3">
    <name type="scientific">Streptomyces alanosinicus</name>
    <dbReference type="NCBI Taxonomy" id="68171"/>
    <lineage>
        <taxon>Bacteria</taxon>
        <taxon>Bacillati</taxon>
        <taxon>Actinomycetota</taxon>
        <taxon>Actinomycetes</taxon>
        <taxon>Kitasatosporales</taxon>
        <taxon>Streptomycetaceae</taxon>
        <taxon>Streptomyces</taxon>
    </lineage>
</organism>
<protein>
    <submittedName>
        <fullName evidence="2">Uncharacterized protein</fullName>
    </submittedName>
</protein>
<dbReference type="EMBL" id="BMVG01000017">
    <property type="protein sequence ID" value="GHE08736.1"/>
    <property type="molecule type" value="Genomic_DNA"/>
</dbReference>
<dbReference type="Proteomes" id="UP000655443">
    <property type="component" value="Unassembled WGS sequence"/>
</dbReference>
<comment type="caution">
    <text evidence="2">The sequence shown here is derived from an EMBL/GenBank/DDBJ whole genome shotgun (WGS) entry which is preliminary data.</text>
</comment>
<dbReference type="AlphaFoldDB" id="A0A918YMJ6"/>
<name>A0A918YMJ6_9ACTN</name>
<feature type="region of interest" description="Disordered" evidence="1">
    <location>
        <begin position="40"/>
        <end position="79"/>
    </location>
</feature>
<proteinExistence type="predicted"/>
<sequence>MVSGTVAFIGLGHMDAPVSGGVASTASGQCRALSVNCRVPRARSGRPGQPGPPSAIRRLPHGQGPRTRRRRGRAGGAHAELGLKAGKLSAAYAERGGAGEDFSGIVRTMKDRSAEQR</sequence>
<evidence type="ECO:0000313" key="3">
    <source>
        <dbReference type="Proteomes" id="UP000655443"/>
    </source>
</evidence>
<evidence type="ECO:0000313" key="2">
    <source>
        <dbReference type="EMBL" id="GHE08736.1"/>
    </source>
</evidence>
<reference evidence="2" key="2">
    <citation type="submission" date="2020-09" db="EMBL/GenBank/DDBJ databases">
        <authorList>
            <person name="Sun Q."/>
            <person name="Ohkuma M."/>
        </authorList>
    </citation>
    <scope>NUCLEOTIDE SEQUENCE</scope>
    <source>
        <strain evidence="2">JCM 4714</strain>
    </source>
</reference>
<reference evidence="2" key="1">
    <citation type="journal article" date="2014" name="Int. J. Syst. Evol. Microbiol.">
        <title>Complete genome sequence of Corynebacterium casei LMG S-19264T (=DSM 44701T), isolated from a smear-ripened cheese.</title>
        <authorList>
            <consortium name="US DOE Joint Genome Institute (JGI-PGF)"/>
            <person name="Walter F."/>
            <person name="Albersmeier A."/>
            <person name="Kalinowski J."/>
            <person name="Ruckert C."/>
        </authorList>
    </citation>
    <scope>NUCLEOTIDE SEQUENCE</scope>
    <source>
        <strain evidence="2">JCM 4714</strain>
    </source>
</reference>
<gene>
    <name evidence="2" type="ORF">GCM10010339_58670</name>
</gene>